<accession>A0A8H7SV52</accession>
<dbReference type="Pfam" id="PF04437">
    <property type="entry name" value="RINT1_TIP1"/>
    <property type="match status" value="1"/>
</dbReference>
<dbReference type="Gene3D" id="1.20.58.670">
    <property type="entry name" value="Dsl1p vesicle tethering complex, Tip20p subunit, domain D"/>
    <property type="match status" value="1"/>
</dbReference>
<dbReference type="GO" id="GO:0006890">
    <property type="term" value="P:retrograde vesicle-mediated transport, Golgi to endoplasmic reticulum"/>
    <property type="evidence" value="ECO:0007669"/>
    <property type="project" value="InterPro"/>
</dbReference>
<organism evidence="1 2">
    <name type="scientific">Thamnidium elegans</name>
    <dbReference type="NCBI Taxonomy" id="101142"/>
    <lineage>
        <taxon>Eukaryota</taxon>
        <taxon>Fungi</taxon>
        <taxon>Fungi incertae sedis</taxon>
        <taxon>Mucoromycota</taxon>
        <taxon>Mucoromycotina</taxon>
        <taxon>Mucoromycetes</taxon>
        <taxon>Mucorales</taxon>
        <taxon>Mucorineae</taxon>
        <taxon>Mucoraceae</taxon>
        <taxon>Thamnidium</taxon>
    </lineage>
</organism>
<dbReference type="GO" id="GO:0060628">
    <property type="term" value="P:regulation of ER to Golgi vesicle-mediated transport"/>
    <property type="evidence" value="ECO:0007669"/>
    <property type="project" value="TreeGrafter"/>
</dbReference>
<keyword evidence="2" id="KW-1185">Reference proteome</keyword>
<dbReference type="Proteomes" id="UP000613177">
    <property type="component" value="Unassembled WGS sequence"/>
</dbReference>
<comment type="caution">
    <text evidence="1">The sequence shown here is derived from an EMBL/GenBank/DDBJ whole genome shotgun (WGS) entry which is preliminary data.</text>
</comment>
<gene>
    <name evidence="1" type="ORF">INT48_004141</name>
</gene>
<reference evidence="1" key="1">
    <citation type="submission" date="2021-01" db="EMBL/GenBank/DDBJ databases">
        <title>Metabolic potential, ecology and presence of endohyphal bacteria is reflected in genomic diversity of Mucoromycotina.</title>
        <authorList>
            <person name="Muszewska A."/>
            <person name="Okrasinska A."/>
            <person name="Steczkiewicz K."/>
            <person name="Drgas O."/>
            <person name="Orlowska M."/>
            <person name="Perlinska-Lenart U."/>
            <person name="Aleksandrzak-Piekarczyk T."/>
            <person name="Szatraj K."/>
            <person name="Zielenkiewicz U."/>
            <person name="Pilsyk S."/>
            <person name="Malc E."/>
            <person name="Mieczkowski P."/>
            <person name="Kruszewska J.S."/>
            <person name="Biernat P."/>
            <person name="Pawlowska J."/>
        </authorList>
    </citation>
    <scope>NUCLEOTIDE SEQUENCE</scope>
    <source>
        <strain evidence="1">WA0000018081</strain>
    </source>
</reference>
<evidence type="ECO:0008006" key="3">
    <source>
        <dbReference type="Google" id="ProtNLM"/>
    </source>
</evidence>
<evidence type="ECO:0000313" key="2">
    <source>
        <dbReference type="Proteomes" id="UP000613177"/>
    </source>
</evidence>
<dbReference type="PANTHER" id="PTHR13520:SF0">
    <property type="entry name" value="RAD50-INTERACTING PROTEIN 1"/>
    <property type="match status" value="1"/>
</dbReference>
<dbReference type="GO" id="GO:0006888">
    <property type="term" value="P:endoplasmic reticulum to Golgi vesicle-mediated transport"/>
    <property type="evidence" value="ECO:0007669"/>
    <property type="project" value="InterPro"/>
</dbReference>
<dbReference type="PANTHER" id="PTHR13520">
    <property type="entry name" value="RAD50-INTERACTING PROTEIN 1 RINT-1"/>
    <property type="match status" value="1"/>
</dbReference>
<dbReference type="InterPro" id="IPR042044">
    <property type="entry name" value="EXOC6PINT-1/Sec15/Tip20_C_dom2"/>
</dbReference>
<name>A0A8H7SV52_9FUNG</name>
<sequence length="764" mass="88307">MANLQQELNIFLTTNIATDQDLNLDQVKSLLALRKQEQVKLDVELDTLITDTRSTLKTSLDQTKTQQDTLQTLTGSLTRTTNEMDTFISDSQAPLLAKLTTLEQNLRTVETAKGYIKALLVASELASQALQLVQTKPDQAITPYIQLVKLEKYIEQQDQYQELSTHLKNCQMRLKQELNEILTKNFKESLDALAWPTPVKPPYGPQLKSKLEVFEKTFCNLLFLQQSSESNPSKPSEDAILSPISIMLEPLSLRFRFHFETSKPTNRIDKPEWYLTHVKNTVSTHMPFLMTTIQPILETVKQHLPQKTFVKDQFIRGLLQDVSRKLQKTIPQLLNHSSWLSHTIHQVLEFDQSLQDEFAYDGYMELSQSVLGNSNWFNIWFNAEKAFSQSRYDEIMLDGQAFDIYAEDDMEKSTLETHPIKRTKSAVRLINLLENITNAYKLVPNINQRTQFLTQIQLNLLTQYQKRLMTAIDSFEALCLIRSVPVPGALPDSVTGVMTATESGSTVASLNRLYRWWTSARCMADILKDWNEDEFFINMQFELNASEKDVSSDGLFSDACQSFEQLIKRIEKIMVKVATKEWISDTRKYAKKDTWWQTSTDAPTEISDELYEPLQDLRVTWNYLHSILPQVDFLFIYRQTLKEIEDWYWKHIITQSQFSSSGALQLETDVKLGLWKIGQQWVLKPENLTKQLKEAIQLLTLPFSSEAQKDTDIPSCDVLMKALANPKQSEFVQKTLDKLGIDVLNNTQIRNVLRRRNDMLYSWN</sequence>
<dbReference type="InterPro" id="IPR042042">
    <property type="entry name" value="Tip20p_domB"/>
</dbReference>
<dbReference type="AlphaFoldDB" id="A0A8H7SV52"/>
<dbReference type="InterPro" id="IPR007528">
    <property type="entry name" value="RINT1_Tip20"/>
</dbReference>
<evidence type="ECO:0000313" key="1">
    <source>
        <dbReference type="EMBL" id="KAG2234703.1"/>
    </source>
</evidence>
<dbReference type="PROSITE" id="PS51386">
    <property type="entry name" value="RINT1_TIP20"/>
    <property type="match status" value="1"/>
</dbReference>
<dbReference type="GO" id="GO:0070939">
    <property type="term" value="C:Dsl1/NZR complex"/>
    <property type="evidence" value="ECO:0007669"/>
    <property type="project" value="InterPro"/>
</dbReference>
<dbReference type="Gene3D" id="1.20.58.1420">
    <property type="entry name" value="Dsl1p vesicle tethering complex, Tip20p subunit, domain B"/>
    <property type="match status" value="1"/>
</dbReference>
<protein>
    <recommendedName>
        <fullName evidence="3">RAD50-interacting protein 1</fullName>
    </recommendedName>
</protein>
<dbReference type="EMBL" id="JAEPRE010000047">
    <property type="protein sequence ID" value="KAG2234703.1"/>
    <property type="molecule type" value="Genomic_DNA"/>
</dbReference>
<proteinExistence type="predicted"/>